<dbReference type="InterPro" id="IPR029063">
    <property type="entry name" value="SAM-dependent_MTases_sf"/>
</dbReference>
<dbReference type="OrthoDB" id="9765084at2"/>
<dbReference type="RefSeq" id="WP_143514527.1">
    <property type="nucleotide sequence ID" value="NZ_FWYD01000004.1"/>
</dbReference>
<evidence type="ECO:0000313" key="2">
    <source>
        <dbReference type="Proteomes" id="UP000192330"/>
    </source>
</evidence>
<dbReference type="STRING" id="1387277.SAMN06295998_104128"/>
<dbReference type="Proteomes" id="UP000192330">
    <property type="component" value="Unassembled WGS sequence"/>
</dbReference>
<dbReference type="SUPFAM" id="SSF53335">
    <property type="entry name" value="S-adenosyl-L-methionine-dependent methyltransferases"/>
    <property type="match status" value="1"/>
</dbReference>
<accession>A0A1W2BLY5</accession>
<name>A0A1W2BLY5_9RHOB</name>
<gene>
    <name evidence="1" type="ORF">SAMN06295998_104128</name>
</gene>
<keyword evidence="2" id="KW-1185">Reference proteome</keyword>
<dbReference type="EMBL" id="FWYD01000004">
    <property type="protein sequence ID" value="SMC73558.1"/>
    <property type="molecule type" value="Genomic_DNA"/>
</dbReference>
<organism evidence="1 2">
    <name type="scientific">Primorskyibacter flagellatus</name>
    <dbReference type="NCBI Taxonomy" id="1387277"/>
    <lineage>
        <taxon>Bacteria</taxon>
        <taxon>Pseudomonadati</taxon>
        <taxon>Pseudomonadota</taxon>
        <taxon>Alphaproteobacteria</taxon>
        <taxon>Rhodobacterales</taxon>
        <taxon>Roseobacteraceae</taxon>
        <taxon>Primorskyibacter</taxon>
    </lineage>
</organism>
<reference evidence="1 2" key="1">
    <citation type="submission" date="2017-04" db="EMBL/GenBank/DDBJ databases">
        <authorList>
            <person name="Afonso C.L."/>
            <person name="Miller P.J."/>
            <person name="Scott M.A."/>
            <person name="Spackman E."/>
            <person name="Goraichik I."/>
            <person name="Dimitrov K.M."/>
            <person name="Suarez D.L."/>
            <person name="Swayne D.E."/>
        </authorList>
    </citation>
    <scope>NUCLEOTIDE SEQUENCE [LARGE SCALE GENOMIC DNA]</scope>
    <source>
        <strain evidence="1 2">CGMCC 1.12644</strain>
    </source>
</reference>
<evidence type="ECO:0000313" key="1">
    <source>
        <dbReference type="EMBL" id="SMC73558.1"/>
    </source>
</evidence>
<dbReference type="Gene3D" id="3.40.50.150">
    <property type="entry name" value="Vaccinia Virus protein VP39"/>
    <property type="match status" value="1"/>
</dbReference>
<sequence length="121" mass="13211">MRDGFWPIRPGFPLGRCFDAVIGWGSFFHLTQKAQRTALPRIADHVAEGGRLLLTVGPADGEITGTVAGETVYHSSLAPDEYKAILETAGMQCEDFVPEDPECTGHTLLLARRKASARQKD</sequence>
<proteinExistence type="predicted"/>
<dbReference type="AlphaFoldDB" id="A0A1W2BLY5"/>
<protein>
    <recommendedName>
        <fullName evidence="3">Methyltransferase domain-containing protein</fullName>
    </recommendedName>
</protein>
<evidence type="ECO:0008006" key="3">
    <source>
        <dbReference type="Google" id="ProtNLM"/>
    </source>
</evidence>